<dbReference type="PROSITE" id="PS51819">
    <property type="entry name" value="VOC"/>
    <property type="match status" value="1"/>
</dbReference>
<accession>A0A839SW49</accession>
<feature type="domain" description="VOC" evidence="1">
    <location>
        <begin position="5"/>
        <end position="120"/>
    </location>
</feature>
<dbReference type="PANTHER" id="PTHR46142:SF3">
    <property type="entry name" value="F18B13.24 PROTEIN"/>
    <property type="match status" value="1"/>
</dbReference>
<dbReference type="Pfam" id="PF00903">
    <property type="entry name" value="Glyoxalase"/>
    <property type="match status" value="1"/>
</dbReference>
<dbReference type="InterPro" id="IPR029068">
    <property type="entry name" value="Glyas_Bleomycin-R_OHBP_Dase"/>
</dbReference>
<evidence type="ECO:0000259" key="1">
    <source>
        <dbReference type="PROSITE" id="PS51819"/>
    </source>
</evidence>
<protein>
    <submittedName>
        <fullName evidence="2">Catechol 2,3-dioxygenase-like lactoylglutathione lyase family enzyme</fullName>
    </submittedName>
</protein>
<comment type="caution">
    <text evidence="2">The sequence shown here is derived from an EMBL/GenBank/DDBJ whole genome shotgun (WGS) entry which is preliminary data.</text>
</comment>
<gene>
    <name evidence="2" type="ORF">FHR98_001452</name>
</gene>
<evidence type="ECO:0000313" key="2">
    <source>
        <dbReference type="EMBL" id="MBB3065173.1"/>
    </source>
</evidence>
<reference evidence="2 3" key="1">
    <citation type="submission" date="2020-08" db="EMBL/GenBank/DDBJ databases">
        <title>Genomic Encyclopedia of Type Strains, Phase III (KMG-III): the genomes of soil and plant-associated and newly described type strains.</title>
        <authorList>
            <person name="Whitman W."/>
        </authorList>
    </citation>
    <scope>NUCLEOTIDE SEQUENCE [LARGE SCALE GENOMIC DNA]</scope>
    <source>
        <strain evidence="2 3">CECT 8803</strain>
    </source>
</reference>
<keyword evidence="3" id="KW-1185">Reference proteome</keyword>
<dbReference type="CDD" id="cd07245">
    <property type="entry name" value="VOC_like"/>
    <property type="match status" value="1"/>
</dbReference>
<dbReference type="Proteomes" id="UP000581135">
    <property type="component" value="Unassembled WGS sequence"/>
</dbReference>
<evidence type="ECO:0000313" key="3">
    <source>
        <dbReference type="Proteomes" id="UP000581135"/>
    </source>
</evidence>
<name>A0A839SW49_9PROT</name>
<dbReference type="InterPro" id="IPR004360">
    <property type="entry name" value="Glyas_Fos-R_dOase_dom"/>
</dbReference>
<dbReference type="RefSeq" id="WP_183415971.1">
    <property type="nucleotide sequence ID" value="NZ_JACHXA010000003.1"/>
</dbReference>
<organism evidence="2 3">
    <name type="scientific">Limibacillus halophilus</name>
    <dbReference type="NCBI Taxonomy" id="1579333"/>
    <lineage>
        <taxon>Bacteria</taxon>
        <taxon>Pseudomonadati</taxon>
        <taxon>Pseudomonadota</taxon>
        <taxon>Alphaproteobacteria</taxon>
        <taxon>Rhodospirillales</taxon>
        <taxon>Rhodovibrionaceae</taxon>
        <taxon>Limibacillus</taxon>
    </lineage>
</organism>
<dbReference type="SUPFAM" id="SSF54593">
    <property type="entry name" value="Glyoxalase/Bleomycin resistance protein/Dihydroxybiphenyl dioxygenase"/>
    <property type="match status" value="1"/>
</dbReference>
<dbReference type="GO" id="GO:0051213">
    <property type="term" value="F:dioxygenase activity"/>
    <property type="evidence" value="ECO:0007669"/>
    <property type="project" value="UniProtKB-KW"/>
</dbReference>
<keyword evidence="2" id="KW-0560">Oxidoreductase</keyword>
<keyword evidence="2" id="KW-0223">Dioxygenase</keyword>
<dbReference type="GO" id="GO:0016829">
    <property type="term" value="F:lyase activity"/>
    <property type="evidence" value="ECO:0007669"/>
    <property type="project" value="UniProtKB-KW"/>
</dbReference>
<sequence length="128" mass="14748">MTLKYLDHVNLRTGRLDELRRFYGEVLGLREGPRPDFTFGGAWFYLGDRPVVHLVEVSDTPDAPTPRIEHFAFMAEDLPAFREALEKAEINYNANIIPGFGWTQLFLRDPDGNKVEVTFQETQSNFNI</sequence>
<dbReference type="EMBL" id="JACHXA010000003">
    <property type="protein sequence ID" value="MBB3065173.1"/>
    <property type="molecule type" value="Genomic_DNA"/>
</dbReference>
<proteinExistence type="predicted"/>
<dbReference type="Gene3D" id="3.10.180.10">
    <property type="entry name" value="2,3-Dihydroxybiphenyl 1,2-Dioxygenase, domain 1"/>
    <property type="match status" value="1"/>
</dbReference>
<dbReference type="PANTHER" id="PTHR46142">
    <property type="match status" value="1"/>
</dbReference>
<dbReference type="InterPro" id="IPR037523">
    <property type="entry name" value="VOC_core"/>
</dbReference>
<dbReference type="AlphaFoldDB" id="A0A839SW49"/>
<keyword evidence="2" id="KW-0456">Lyase</keyword>